<dbReference type="Proteomes" id="UP000008177">
    <property type="component" value="Unplaced contigs"/>
</dbReference>
<dbReference type="AlphaFoldDB" id="G2YPK5"/>
<protein>
    <submittedName>
        <fullName evidence="1">Uncharacterized protein</fullName>
    </submittedName>
</protein>
<proteinExistence type="predicted"/>
<name>G2YPK5_BOTF4</name>
<evidence type="ECO:0000313" key="2">
    <source>
        <dbReference type="Proteomes" id="UP000008177"/>
    </source>
</evidence>
<dbReference type="InParanoid" id="G2YPK5"/>
<dbReference type="EMBL" id="FQ790347">
    <property type="protein sequence ID" value="CCD53553.1"/>
    <property type="molecule type" value="Genomic_DNA"/>
</dbReference>
<dbReference type="HOGENOM" id="CLU_2996318_0_0_1"/>
<reference evidence="2" key="1">
    <citation type="journal article" date="2011" name="PLoS Genet.">
        <title>Genomic analysis of the necrotrophic fungal pathogens Sclerotinia sclerotiorum and Botrytis cinerea.</title>
        <authorList>
            <person name="Amselem J."/>
            <person name="Cuomo C.A."/>
            <person name="van Kan J.A."/>
            <person name="Viaud M."/>
            <person name="Benito E.P."/>
            <person name="Couloux A."/>
            <person name="Coutinho P.M."/>
            <person name="de Vries R.P."/>
            <person name="Dyer P.S."/>
            <person name="Fillinger S."/>
            <person name="Fournier E."/>
            <person name="Gout L."/>
            <person name="Hahn M."/>
            <person name="Kohn L."/>
            <person name="Lapalu N."/>
            <person name="Plummer K.M."/>
            <person name="Pradier J.M."/>
            <person name="Quevillon E."/>
            <person name="Sharon A."/>
            <person name="Simon A."/>
            <person name="ten Have A."/>
            <person name="Tudzynski B."/>
            <person name="Tudzynski P."/>
            <person name="Wincker P."/>
            <person name="Andrew M."/>
            <person name="Anthouard V."/>
            <person name="Beever R.E."/>
            <person name="Beffa R."/>
            <person name="Benoit I."/>
            <person name="Bouzid O."/>
            <person name="Brault B."/>
            <person name="Chen Z."/>
            <person name="Choquer M."/>
            <person name="Collemare J."/>
            <person name="Cotton P."/>
            <person name="Danchin E.G."/>
            <person name="Da Silva C."/>
            <person name="Gautier A."/>
            <person name="Giraud C."/>
            <person name="Giraud T."/>
            <person name="Gonzalez C."/>
            <person name="Grossetete S."/>
            <person name="Guldener U."/>
            <person name="Henrissat B."/>
            <person name="Howlett B.J."/>
            <person name="Kodira C."/>
            <person name="Kretschmer M."/>
            <person name="Lappartient A."/>
            <person name="Leroch M."/>
            <person name="Levis C."/>
            <person name="Mauceli E."/>
            <person name="Neuveglise C."/>
            <person name="Oeser B."/>
            <person name="Pearson M."/>
            <person name="Poulain J."/>
            <person name="Poussereau N."/>
            <person name="Quesneville H."/>
            <person name="Rascle C."/>
            <person name="Schumacher J."/>
            <person name="Segurens B."/>
            <person name="Sexton A."/>
            <person name="Silva E."/>
            <person name="Sirven C."/>
            <person name="Soanes D.M."/>
            <person name="Talbot N.J."/>
            <person name="Templeton M."/>
            <person name="Yandava C."/>
            <person name="Yarden O."/>
            <person name="Zeng Q."/>
            <person name="Rollins J.A."/>
            <person name="Lebrun M.H."/>
            <person name="Dickman M."/>
        </authorList>
    </citation>
    <scope>NUCLEOTIDE SEQUENCE [LARGE SCALE GENOMIC DNA]</scope>
    <source>
        <strain evidence="2">T4</strain>
    </source>
</reference>
<sequence>MDQWAMGQWVNASSQELIPVPAAKLVPSLAQPPEQTIVISHLEQHKSTLDSQSQGNR</sequence>
<gene>
    <name evidence="1" type="ORF">BofuT4_uP135980.1</name>
</gene>
<evidence type="ECO:0000313" key="1">
    <source>
        <dbReference type="EMBL" id="CCD53553.1"/>
    </source>
</evidence>
<accession>G2YPK5</accession>
<organism evidence="1 2">
    <name type="scientific">Botryotinia fuckeliana (strain T4)</name>
    <name type="common">Noble rot fungus</name>
    <name type="synonym">Botrytis cinerea</name>
    <dbReference type="NCBI Taxonomy" id="999810"/>
    <lineage>
        <taxon>Eukaryota</taxon>
        <taxon>Fungi</taxon>
        <taxon>Dikarya</taxon>
        <taxon>Ascomycota</taxon>
        <taxon>Pezizomycotina</taxon>
        <taxon>Leotiomycetes</taxon>
        <taxon>Helotiales</taxon>
        <taxon>Sclerotiniaceae</taxon>
        <taxon>Botrytis</taxon>
    </lineage>
</organism>